<reference evidence="1" key="2">
    <citation type="journal article" date="2015" name="Data Brief">
        <title>Shoot transcriptome of the giant reed, Arundo donax.</title>
        <authorList>
            <person name="Barrero R.A."/>
            <person name="Guerrero F.D."/>
            <person name="Moolhuijzen P."/>
            <person name="Goolsby J.A."/>
            <person name="Tidwell J."/>
            <person name="Bellgard S.E."/>
            <person name="Bellgard M.I."/>
        </authorList>
    </citation>
    <scope>NUCLEOTIDE SEQUENCE</scope>
    <source>
        <tissue evidence="1">Shoot tissue taken approximately 20 cm above the soil surface</tissue>
    </source>
</reference>
<accession>A0A0A9DCZ9</accession>
<dbReference type="EMBL" id="GBRH01214365">
    <property type="protein sequence ID" value="JAD83530.1"/>
    <property type="molecule type" value="Transcribed_RNA"/>
</dbReference>
<dbReference type="AlphaFoldDB" id="A0A0A9DCZ9"/>
<organism evidence="1">
    <name type="scientific">Arundo donax</name>
    <name type="common">Giant reed</name>
    <name type="synonym">Donax arundinaceus</name>
    <dbReference type="NCBI Taxonomy" id="35708"/>
    <lineage>
        <taxon>Eukaryota</taxon>
        <taxon>Viridiplantae</taxon>
        <taxon>Streptophyta</taxon>
        <taxon>Embryophyta</taxon>
        <taxon>Tracheophyta</taxon>
        <taxon>Spermatophyta</taxon>
        <taxon>Magnoliopsida</taxon>
        <taxon>Liliopsida</taxon>
        <taxon>Poales</taxon>
        <taxon>Poaceae</taxon>
        <taxon>PACMAD clade</taxon>
        <taxon>Arundinoideae</taxon>
        <taxon>Arundineae</taxon>
        <taxon>Arundo</taxon>
    </lineage>
</organism>
<evidence type="ECO:0000313" key="1">
    <source>
        <dbReference type="EMBL" id="JAD83530.1"/>
    </source>
</evidence>
<reference evidence="1" key="1">
    <citation type="submission" date="2014-09" db="EMBL/GenBank/DDBJ databases">
        <authorList>
            <person name="Magalhaes I.L.F."/>
            <person name="Oliveira U."/>
            <person name="Santos F.R."/>
            <person name="Vidigal T.H.D.A."/>
            <person name="Brescovit A.D."/>
            <person name="Santos A.J."/>
        </authorList>
    </citation>
    <scope>NUCLEOTIDE SEQUENCE</scope>
    <source>
        <tissue evidence="1">Shoot tissue taken approximately 20 cm above the soil surface</tissue>
    </source>
</reference>
<protein>
    <submittedName>
        <fullName evidence="1">Uncharacterized protein</fullName>
    </submittedName>
</protein>
<sequence length="60" mass="6960">MAKLAITNVPIFQEMDLFYENLSGHGFSSVMKNEEIQMALTSLLAWLMWLEIGRSKQYSF</sequence>
<name>A0A0A9DCZ9_ARUDO</name>
<proteinExistence type="predicted"/>